<name>A0A3E1EX80_9FLAO</name>
<protein>
    <recommendedName>
        <fullName evidence="3">SH3 domain-containing protein</fullName>
    </recommendedName>
</protein>
<dbReference type="AlphaFoldDB" id="A0A3E1EX80"/>
<comment type="caution">
    <text evidence="1">The sequence shown here is derived from an EMBL/GenBank/DDBJ whole genome shotgun (WGS) entry which is preliminary data.</text>
</comment>
<evidence type="ECO:0000313" key="2">
    <source>
        <dbReference type="Proteomes" id="UP000257127"/>
    </source>
</evidence>
<dbReference type="OrthoDB" id="7054664at2"/>
<dbReference type="Proteomes" id="UP000257127">
    <property type="component" value="Unassembled WGS sequence"/>
</dbReference>
<organism evidence="1 2">
    <name type="scientific">Brumimicrobium aurantiacum</name>
    <dbReference type="NCBI Taxonomy" id="1737063"/>
    <lineage>
        <taxon>Bacteria</taxon>
        <taxon>Pseudomonadati</taxon>
        <taxon>Bacteroidota</taxon>
        <taxon>Flavobacteriia</taxon>
        <taxon>Flavobacteriales</taxon>
        <taxon>Crocinitomicaceae</taxon>
        <taxon>Brumimicrobium</taxon>
    </lineage>
</organism>
<evidence type="ECO:0008006" key="3">
    <source>
        <dbReference type="Google" id="ProtNLM"/>
    </source>
</evidence>
<reference evidence="1 2" key="1">
    <citation type="submission" date="2018-08" db="EMBL/GenBank/DDBJ databases">
        <title>The draft genome squence of Brumimicrobium sp. N62.</title>
        <authorList>
            <person name="Du Z.-J."/>
            <person name="Luo H.-R."/>
        </authorList>
    </citation>
    <scope>NUCLEOTIDE SEQUENCE [LARGE SCALE GENOMIC DNA]</scope>
    <source>
        <strain evidence="1 2">N62</strain>
    </source>
</reference>
<gene>
    <name evidence="1" type="ORF">DXU93_09265</name>
</gene>
<evidence type="ECO:0000313" key="1">
    <source>
        <dbReference type="EMBL" id="RFC54165.1"/>
    </source>
</evidence>
<dbReference type="EMBL" id="QURB01000005">
    <property type="protein sequence ID" value="RFC54165.1"/>
    <property type="molecule type" value="Genomic_DNA"/>
</dbReference>
<keyword evidence="2" id="KW-1185">Reference proteome</keyword>
<dbReference type="Gene3D" id="2.30.30.40">
    <property type="entry name" value="SH3 Domains"/>
    <property type="match status" value="1"/>
</dbReference>
<dbReference type="RefSeq" id="WP_116881005.1">
    <property type="nucleotide sequence ID" value="NZ_QURB01000005.1"/>
</dbReference>
<accession>A0A3E1EX80</accession>
<sequence length="223" mass="25742">MKRILTVLLLTLNLTIIGQFGIIEDKDGYVNIRNSAKNIIDTLSSEEIVYCFDLEGEWFRIDYDLSRQNRSGYVHKSRVRIIENFDPFYSNQLTDTSIVFSLDSIRIQITKRAFNAKSNSLQYHEINEAEYLEKINGKEIWGTDGEIPKMKYGIFSLQLNNEKVILPTDNLFEPNFGFTSAFYDERNNSIYISALNSDGAGGYSVLWIIEKGVFKQRITTIPF</sequence>
<proteinExistence type="predicted"/>